<dbReference type="EMBL" id="DTFF01000013">
    <property type="protein sequence ID" value="HGI87043.1"/>
    <property type="molecule type" value="Genomic_DNA"/>
</dbReference>
<keyword evidence="1" id="KW-0812">Transmembrane</keyword>
<proteinExistence type="predicted"/>
<organism evidence="2">
    <name type="scientific">Ignisphaera aggregans</name>
    <dbReference type="NCBI Taxonomy" id="334771"/>
    <lineage>
        <taxon>Archaea</taxon>
        <taxon>Thermoproteota</taxon>
        <taxon>Thermoprotei</taxon>
        <taxon>Desulfurococcales</taxon>
        <taxon>Desulfurococcaceae</taxon>
        <taxon>Ignisphaera</taxon>
    </lineage>
</organism>
<evidence type="ECO:0000313" key="2">
    <source>
        <dbReference type="EMBL" id="HGI87043.1"/>
    </source>
</evidence>
<evidence type="ECO:0000256" key="1">
    <source>
        <dbReference type="SAM" id="Phobius"/>
    </source>
</evidence>
<reference evidence="2" key="1">
    <citation type="journal article" date="2020" name="mSystems">
        <title>Genome- and Community-Level Interaction Insights into Carbon Utilization and Element Cycling Functions of Hydrothermarchaeota in Hydrothermal Sediment.</title>
        <authorList>
            <person name="Zhou Z."/>
            <person name="Liu Y."/>
            <person name="Xu W."/>
            <person name="Pan J."/>
            <person name="Luo Z.H."/>
            <person name="Li M."/>
        </authorList>
    </citation>
    <scope>NUCLEOTIDE SEQUENCE [LARGE SCALE GENOMIC DNA]</scope>
    <source>
        <strain evidence="2">SpSt-732</strain>
    </source>
</reference>
<name>A0A7C4FEP3_9CREN</name>
<keyword evidence="1" id="KW-1133">Transmembrane helix</keyword>
<protein>
    <submittedName>
        <fullName evidence="2">Uncharacterized protein</fullName>
    </submittedName>
</protein>
<accession>A0A7C4FEP3</accession>
<gene>
    <name evidence="2" type="ORF">ENV14_01395</name>
</gene>
<feature type="transmembrane region" description="Helical" evidence="1">
    <location>
        <begin position="1539"/>
        <end position="1558"/>
    </location>
</feature>
<keyword evidence="1" id="KW-0472">Membrane</keyword>
<comment type="caution">
    <text evidence="2">The sequence shown here is derived from an EMBL/GenBank/DDBJ whole genome shotgun (WGS) entry which is preliminary data.</text>
</comment>
<sequence length="1578" mass="170789">MSTDTAAMVQGMALGKISAVALLFMLILSQLSLYSQVVAQEDIFVLQSYSYKSSANTNTIYPGSRNVIVTTNIVYSGSAPIRVSAGCINLPQGFSTSRGFSSCSPPQAANGTTHTVVYPGDVIVFNYHIDIDSSVVPGTYNANITIYYRLLNSTESFTAVVTGITIAVSPYPSPQLAVVDWYWSPDAYPGSQGVYLYIVLRNTGNATFVQVTGEVRLPQNTFFYTQPANRFQISGLSKNQATVVSIGPVSIYPNASPHIIYSAAISFNATMSTDDSVIYYVQGSASFHVTISPAPSVNIQVIDYGIEAPKPVQGIRQTRFYLVIRNMDFKNIMSLTAYFTIKTPGALFTNSSKTSVTVLQQVLSYGDAMAIYSKPIMINSTDSLTISVKLVIFGDNNGAEFWSEQSYTFAVKLGAPTLNLSVLEAYWVPSEVYPGTEDALLNIVLLNDDVVDLRDAVVTVALPQGFYPRQITVSGIDISKGSATTVAFSGIAINTSTAPGEYPVELLLSGVAWDFSSNTYYTVSLTFTVSVKVFEKPCENILALVSYGWVGHRAYITTVGASTYLYFQVTAPGYEVSNPRVTIYLPKQMIFESGNRSTTITVSGVYSYGQYFYVEIGSIDIVATESGNYSVVVKVEGLATVSGSYWFTQYFTLLLHINNPTLNVTVIDFGWQSNPVGVDSSGAEIYITLQSLSVDTIRTAVVELRLLNARFLNGLNTSVQVLTSPIGYGEIGTVRFSEVELNNKTLYARVMISAVLSIGRGAYYRAAAEYNLALSSVESLEVFRVASLHTSSGGVYAPLLPSARGVNIAIGFANAKSVQVAWVIAEVATSKELKVNDISGTCANGVTAGGVCTVVLNVDVSPNASAGVAEVVVNLTYSVRSGATISLFRESHRVGIPIADYKYYRPAIVLASAYWGAQTPYRALVGQRNVAFTLTFTNIGYYPIEAVVVRAGVLKGSAIMVKNSDMCSAYLAPGASCSVTLYVDLGPVNRGGMIAFSVAVEYMFTQFSTAISDAKQFTIYLPVEEPATGKGLELVDVSWSNNWPVYPNTENATLVITLANRWPYRVSGIDVELLLPQGFSTKWGSVAKAYVAGPVNSLQQITVPLQLSVGDIKPGRYTAKLLVRYVVESGTPDAVAEEELNISLVVNDLSSSVEVVNVYWVLRSPQPPEYGALLAVVVRNNYNPAMKGVVMDVELPPGIVSADTNTSSTRVPATAANILQQIQVTRISPSQLSQLLSSLLTQQAQVQTGFSYGDLMYFYLKLNVITNKTGVFTVNAIINFVDQWNNVRKVPLNLEVSILGSARIIDVVAPTSITIRRGMANVSIGLINNGFAPLYNVYIYLAPYVAMLIPQQAVKYVDVLHPYELTNVSFTLVYNPLAVSMGATQTYLRYTSVPFSLSIVYRDVYGNIQAFNTSLAFILEPFIELLLTEVKASGVGSAITVSGTIANYGIATARSVVVKAVYGGVEQETLIGDVDPASQSSFRLEMEVGNIANNTLLLQLAFRDEYGRISTLNYTIPITIRRVEVTPTVPQQQGIAHNYILVIGLATAFLTVIGLTLYKYIKAHTKALEKVVAEVAKN</sequence>
<dbReference type="PANTHER" id="PTHR35902">
    <property type="entry name" value="S-LAYER DOMAIN-LIKE PROTEIN-RELATED"/>
    <property type="match status" value="1"/>
</dbReference>